<evidence type="ECO:0000256" key="1">
    <source>
        <dbReference type="ARBA" id="ARBA00022801"/>
    </source>
</evidence>
<dbReference type="PANTHER" id="PTHR43056">
    <property type="entry name" value="PEPTIDASE S9 PROLYL OLIGOPEPTIDASE"/>
    <property type="match status" value="1"/>
</dbReference>
<dbReference type="InterPro" id="IPR013736">
    <property type="entry name" value="Xaa-Pro_dipept_C"/>
</dbReference>
<dbReference type="InterPro" id="IPR000383">
    <property type="entry name" value="Xaa-Pro-like_dom"/>
</dbReference>
<proteinExistence type="predicted"/>
<evidence type="ECO:0000313" key="4">
    <source>
        <dbReference type="Proteomes" id="UP000294856"/>
    </source>
</evidence>
<dbReference type="InterPro" id="IPR050585">
    <property type="entry name" value="Xaa-Pro_dipeptidyl-ppase/CocE"/>
</dbReference>
<evidence type="ECO:0000259" key="2">
    <source>
        <dbReference type="SMART" id="SM00939"/>
    </source>
</evidence>
<dbReference type="InterPro" id="IPR029058">
    <property type="entry name" value="AB_hydrolase_fold"/>
</dbReference>
<dbReference type="EMBL" id="SMFR01000005">
    <property type="protein sequence ID" value="TCJ93537.1"/>
    <property type="molecule type" value="Genomic_DNA"/>
</dbReference>
<dbReference type="InterPro" id="IPR005674">
    <property type="entry name" value="CocE/Ser_esterase"/>
</dbReference>
<dbReference type="Gene3D" id="3.40.50.1820">
    <property type="entry name" value="alpha/beta hydrolase"/>
    <property type="match status" value="2"/>
</dbReference>
<sequence>MVPDGGGLNRSMSTHRGRLAALVASVVVMAGAVASAPVGQAAPNAEGLDAQFLATHNGPQQYPNVFIEWDVPITMSDGTVLKANVYHPAGADGQPVAEPTPTIVNMTPYTKLVTNVADSALAVPGLSDLLLPVLQNLDFTPFGYSSLSDMMNALPGGAARTFGVDRNLIRGGYTQVVVDVRGTGFSQGTWQVFGEREQLDGVEIVDWAAKQGWSDGKIGMSGISYSAINQLHTAQRHPAALKAIFPIVPGSDLIRDVAAPGGALGIGFIPAWLLAVDGAKLLPDLMSMLNGKFDWVWLRDRVRDPFTFFNVLIAALTTPNVEQIPPEMAAILDDESALRTAWVGSPDQVRVPTFLYGGWHDIFTYSTPRIYNAVNVPAEQKKLVMDDIYHVTVTSGLGQPGAPAPADSLQRAWFDKWLKGIDNGIDRYDPVTLWQQGSGQWTADVAFPRPGMQYRRMYLDAAASGTAPGARHDGSLRTAPGAAHRVSVDPSLTTICSRDASQGTAGLVPLPDVCAKDARISEGAALTFTTTPVNVPTRISGPIAAHLNTVLDATDGYWTVTVNDVAPDGTSTVWSQGQLTASLRAIDEGKATRSPNGDYTDPYPYLTLDTRAPIVPGEPTTIDIGVRATDGVLLPGHRLRVDVFAGNFPSGIPLRPLLNESGLRTQHLELDPARPSWINVPLDTDPGW</sequence>
<dbReference type="PANTHER" id="PTHR43056:SF10">
    <property type="entry name" value="COCE_NOND FAMILY, PUTATIVE (AFU_ORTHOLOGUE AFUA_7G00600)-RELATED"/>
    <property type="match status" value="1"/>
</dbReference>
<evidence type="ECO:0000313" key="3">
    <source>
        <dbReference type="EMBL" id="TCJ93537.1"/>
    </source>
</evidence>
<dbReference type="SUPFAM" id="SSF53474">
    <property type="entry name" value="alpha/beta-Hydrolases"/>
    <property type="match status" value="1"/>
</dbReference>
<dbReference type="Proteomes" id="UP000294856">
    <property type="component" value="Unassembled WGS sequence"/>
</dbReference>
<dbReference type="SMART" id="SM00939">
    <property type="entry name" value="PepX_C"/>
    <property type="match status" value="1"/>
</dbReference>
<dbReference type="Pfam" id="PF02129">
    <property type="entry name" value="Peptidase_S15"/>
    <property type="match status" value="1"/>
</dbReference>
<name>A0A4R1FFJ5_9NOCA</name>
<dbReference type="InterPro" id="IPR008979">
    <property type="entry name" value="Galactose-bd-like_sf"/>
</dbReference>
<gene>
    <name evidence="3" type="ORF">DFR71_5385</name>
</gene>
<organism evidence="3 4">
    <name type="scientific">Nocardia alba</name>
    <dbReference type="NCBI Taxonomy" id="225051"/>
    <lineage>
        <taxon>Bacteria</taxon>
        <taxon>Bacillati</taxon>
        <taxon>Actinomycetota</taxon>
        <taxon>Actinomycetes</taxon>
        <taxon>Mycobacteriales</taxon>
        <taxon>Nocardiaceae</taxon>
        <taxon>Nocardia</taxon>
    </lineage>
</organism>
<feature type="domain" description="Xaa-Pro dipeptidyl-peptidase C-terminal" evidence="2">
    <location>
        <begin position="411"/>
        <end position="676"/>
    </location>
</feature>
<dbReference type="NCBIfam" id="TIGR00976">
    <property type="entry name" value="CocE_NonD"/>
    <property type="match status" value="1"/>
</dbReference>
<dbReference type="GO" id="GO:0008239">
    <property type="term" value="F:dipeptidyl-peptidase activity"/>
    <property type="evidence" value="ECO:0007669"/>
    <property type="project" value="InterPro"/>
</dbReference>
<accession>A0A4R1FFJ5</accession>
<dbReference type="Gene3D" id="2.60.120.260">
    <property type="entry name" value="Galactose-binding domain-like"/>
    <property type="match status" value="1"/>
</dbReference>
<comment type="caution">
    <text evidence="3">The sequence shown here is derived from an EMBL/GenBank/DDBJ whole genome shotgun (WGS) entry which is preliminary data.</text>
</comment>
<dbReference type="AlphaFoldDB" id="A0A4R1FFJ5"/>
<dbReference type="Pfam" id="PF08530">
    <property type="entry name" value="PepX_C"/>
    <property type="match status" value="1"/>
</dbReference>
<reference evidence="3 4" key="1">
    <citation type="submission" date="2019-03" db="EMBL/GenBank/DDBJ databases">
        <title>Genomic Encyclopedia of Type Strains, Phase IV (KMG-IV): sequencing the most valuable type-strain genomes for metagenomic binning, comparative biology and taxonomic classification.</title>
        <authorList>
            <person name="Goeker M."/>
        </authorList>
    </citation>
    <scope>NUCLEOTIDE SEQUENCE [LARGE SCALE GENOMIC DNA]</scope>
    <source>
        <strain evidence="3 4">DSM 44684</strain>
    </source>
</reference>
<protein>
    <recommendedName>
        <fullName evidence="2">Xaa-Pro dipeptidyl-peptidase C-terminal domain-containing protein</fullName>
    </recommendedName>
</protein>
<dbReference type="SUPFAM" id="SSF49785">
    <property type="entry name" value="Galactose-binding domain-like"/>
    <property type="match status" value="1"/>
</dbReference>
<dbReference type="STRING" id="1210063.GCA_001612665_05164"/>
<keyword evidence="4" id="KW-1185">Reference proteome</keyword>
<keyword evidence="1" id="KW-0378">Hydrolase</keyword>